<organism evidence="5 6">
    <name type="scientific">Segatella copri</name>
    <dbReference type="NCBI Taxonomy" id="165179"/>
    <lineage>
        <taxon>Bacteria</taxon>
        <taxon>Pseudomonadati</taxon>
        <taxon>Bacteroidota</taxon>
        <taxon>Bacteroidia</taxon>
        <taxon>Bacteroidales</taxon>
        <taxon>Prevotellaceae</taxon>
        <taxon>Segatella</taxon>
    </lineage>
</organism>
<sequence>MANIDLKLSSKEDKVTHRCEILIRFYQGQKIDYRVKSGLFVEPRHFRYFVNRNASKKQGVVVPDKVTSVTKEEAKAKGYAITTRGEVVITDRLITPEVKFDKEQARLLGELQTTIMDAFVAADKSNLSEDWLDKIVYRFHHPLGTGKVKRQRGKKRVSMYELAEEYLDKKRFSYDHTKAFRVLVRDLARYEAFKKKVLQEKFTWNIDKMTRKDIEDFEDYLRNEKTLSEKYPKQFESILEEYPAEINVVHTMVKLQDRGENTIVKLKKKFKAFMQWLYETERTTNRPFDGIKIGVEKYGTPIYITKEERNLVAETDIPAMFEKLDDEDKKACSKLPLRTLETQRDIFVFQCLVGCRVGDLTRLTSQNITQGILEYVPSKTADEDAPVKPRIPLNPCALKLVKKYEGVDKDGRLFPFISPQKYNDAIKAILLICGITRIVQVRNSTTGENEMKRICDVASSHMARRTFVGAAYKAVRDPNIVGKMSGHVEGSRAFNRYRQIDDDILKETINCI</sequence>
<dbReference type="EMBL" id="VUNF01000047">
    <property type="protein sequence ID" value="MST78782.1"/>
    <property type="molecule type" value="Genomic_DNA"/>
</dbReference>
<protein>
    <recommendedName>
        <fullName evidence="4">Tyr recombinase domain-containing protein</fullName>
    </recommendedName>
</protein>
<dbReference type="PROSITE" id="PS51898">
    <property type="entry name" value="TYR_RECOMBINASE"/>
    <property type="match status" value="1"/>
</dbReference>
<dbReference type="Gene3D" id="1.10.443.10">
    <property type="entry name" value="Intergrase catalytic core"/>
    <property type="match status" value="1"/>
</dbReference>
<dbReference type="PANTHER" id="PTHR30349">
    <property type="entry name" value="PHAGE INTEGRASE-RELATED"/>
    <property type="match status" value="1"/>
</dbReference>
<comment type="similarity">
    <text evidence="1">Belongs to the 'phage' integrase family.</text>
</comment>
<evidence type="ECO:0000256" key="3">
    <source>
        <dbReference type="ARBA" id="ARBA00023172"/>
    </source>
</evidence>
<evidence type="ECO:0000256" key="2">
    <source>
        <dbReference type="ARBA" id="ARBA00023125"/>
    </source>
</evidence>
<dbReference type="Gene3D" id="1.10.150.130">
    <property type="match status" value="1"/>
</dbReference>
<evidence type="ECO:0000256" key="1">
    <source>
        <dbReference type="ARBA" id="ARBA00008857"/>
    </source>
</evidence>
<keyword evidence="3" id="KW-0233">DNA recombination</keyword>
<dbReference type="InterPro" id="IPR010998">
    <property type="entry name" value="Integrase_recombinase_N"/>
</dbReference>
<dbReference type="GO" id="GO:0015074">
    <property type="term" value="P:DNA integration"/>
    <property type="evidence" value="ECO:0007669"/>
    <property type="project" value="InterPro"/>
</dbReference>
<dbReference type="PANTHER" id="PTHR30349:SF64">
    <property type="entry name" value="PROPHAGE INTEGRASE INTD-RELATED"/>
    <property type="match status" value="1"/>
</dbReference>
<evidence type="ECO:0000313" key="5">
    <source>
        <dbReference type="EMBL" id="MST78782.1"/>
    </source>
</evidence>
<dbReference type="GO" id="GO:0003677">
    <property type="term" value="F:DNA binding"/>
    <property type="evidence" value="ECO:0007669"/>
    <property type="project" value="UniProtKB-KW"/>
</dbReference>
<dbReference type="AlphaFoldDB" id="A0A6I2U222"/>
<keyword evidence="2" id="KW-0238">DNA-binding</keyword>
<dbReference type="SUPFAM" id="SSF56349">
    <property type="entry name" value="DNA breaking-rejoining enzymes"/>
    <property type="match status" value="1"/>
</dbReference>
<comment type="caution">
    <text evidence="5">The sequence shown here is derived from an EMBL/GenBank/DDBJ whole genome shotgun (WGS) entry which is preliminary data.</text>
</comment>
<dbReference type="InterPro" id="IPR013762">
    <property type="entry name" value="Integrase-like_cat_sf"/>
</dbReference>
<dbReference type="GO" id="GO:0006310">
    <property type="term" value="P:DNA recombination"/>
    <property type="evidence" value="ECO:0007669"/>
    <property type="project" value="UniProtKB-KW"/>
</dbReference>
<feature type="domain" description="Tyr recombinase" evidence="4">
    <location>
        <begin position="306"/>
        <end position="510"/>
    </location>
</feature>
<proteinExistence type="inferred from homology"/>
<dbReference type="InterPro" id="IPR050090">
    <property type="entry name" value="Tyrosine_recombinase_XerCD"/>
</dbReference>
<evidence type="ECO:0000259" key="4">
    <source>
        <dbReference type="PROSITE" id="PS51898"/>
    </source>
</evidence>
<name>A0A6I2U222_9BACT</name>
<dbReference type="InterPro" id="IPR002104">
    <property type="entry name" value="Integrase_catalytic"/>
</dbReference>
<gene>
    <name evidence="5" type="ORF">FYJ72_14250</name>
</gene>
<evidence type="ECO:0000313" key="6">
    <source>
        <dbReference type="Proteomes" id="UP000450161"/>
    </source>
</evidence>
<dbReference type="Proteomes" id="UP000450161">
    <property type="component" value="Unassembled WGS sequence"/>
</dbReference>
<accession>A0A6I2U222</accession>
<dbReference type="InterPro" id="IPR011010">
    <property type="entry name" value="DNA_brk_join_enz"/>
</dbReference>
<reference evidence="5 6" key="1">
    <citation type="submission" date="2019-08" db="EMBL/GenBank/DDBJ databases">
        <title>In-depth cultivation of the pig gut microbiome towards novel bacterial diversity and tailored functional studies.</title>
        <authorList>
            <person name="Wylensek D."/>
            <person name="Hitch T.C.A."/>
            <person name="Clavel T."/>
        </authorList>
    </citation>
    <scope>NUCLEOTIDE SEQUENCE [LARGE SCALE GENOMIC DNA]</scope>
    <source>
        <strain evidence="5 6">LKV-178-WT-2C</strain>
    </source>
</reference>
<dbReference type="RefSeq" id="WP_154483293.1">
    <property type="nucleotide sequence ID" value="NZ_VUNF01000047.1"/>
</dbReference>